<accession>A0ABU9EFM7</accession>
<dbReference type="SMART" id="SM00903">
    <property type="entry name" value="Flavin_Reduct"/>
    <property type="match status" value="1"/>
</dbReference>
<feature type="domain" description="Flavin reductase like" evidence="2">
    <location>
        <begin position="10"/>
        <end position="149"/>
    </location>
</feature>
<reference evidence="3 4" key="1">
    <citation type="submission" date="2024-02" db="EMBL/GenBank/DDBJ databases">
        <title>A novel Gemmatimonadota bacterium.</title>
        <authorList>
            <person name="Du Z.-J."/>
            <person name="Ye Y.-Q."/>
        </authorList>
    </citation>
    <scope>NUCLEOTIDE SEQUENCE [LARGE SCALE GENOMIC DNA]</scope>
    <source>
        <strain evidence="3 4">DH-20</strain>
    </source>
</reference>
<keyword evidence="1" id="KW-0560">Oxidoreductase</keyword>
<organism evidence="3 4">
    <name type="scientific">Gaopeijia maritima</name>
    <dbReference type="NCBI Taxonomy" id="3119007"/>
    <lineage>
        <taxon>Bacteria</taxon>
        <taxon>Pseudomonadati</taxon>
        <taxon>Gemmatimonadota</taxon>
        <taxon>Longimicrobiia</taxon>
        <taxon>Gaopeijiales</taxon>
        <taxon>Gaopeijiaceae</taxon>
        <taxon>Gaopeijia</taxon>
    </lineage>
</organism>
<evidence type="ECO:0000313" key="4">
    <source>
        <dbReference type="Proteomes" id="UP001484239"/>
    </source>
</evidence>
<keyword evidence="4" id="KW-1185">Reference proteome</keyword>
<dbReference type="RefSeq" id="WP_405281149.1">
    <property type="nucleotide sequence ID" value="NZ_CP144380.1"/>
</dbReference>
<dbReference type="Proteomes" id="UP001484239">
    <property type="component" value="Unassembled WGS sequence"/>
</dbReference>
<dbReference type="InterPro" id="IPR050268">
    <property type="entry name" value="NADH-dep_flavin_reductase"/>
</dbReference>
<dbReference type="PANTHER" id="PTHR30466:SF1">
    <property type="entry name" value="FMN REDUCTASE (NADH) RUTF"/>
    <property type="match status" value="1"/>
</dbReference>
<evidence type="ECO:0000256" key="1">
    <source>
        <dbReference type="ARBA" id="ARBA00023002"/>
    </source>
</evidence>
<evidence type="ECO:0000259" key="2">
    <source>
        <dbReference type="SMART" id="SM00903"/>
    </source>
</evidence>
<dbReference type="InterPro" id="IPR012349">
    <property type="entry name" value="Split_barrel_FMN-bd"/>
</dbReference>
<gene>
    <name evidence="3" type="ORF">WI372_17420</name>
</gene>
<name>A0ABU9EFM7_9BACT</name>
<dbReference type="SUPFAM" id="SSF50475">
    <property type="entry name" value="FMN-binding split barrel"/>
    <property type="match status" value="1"/>
</dbReference>
<sequence length="153" mass="16316">MDTADFRELLSHWASTVAIIATRYGERIYATTITSFTPVAADPPTVVVSLGPNAQVLPFLFDGSRFAVSLLDETQGRVAEVCADPFPVGPSPFPDEGDPIVRDALAWVACSVHSIVEVPGSSRLIVGAVEEGAVGGGRPLLWHRRTSTRLADD</sequence>
<protein>
    <submittedName>
        <fullName evidence="3">Flavin reductase family protein</fullName>
    </submittedName>
</protein>
<dbReference type="Pfam" id="PF01613">
    <property type="entry name" value="Flavin_Reduct"/>
    <property type="match status" value="1"/>
</dbReference>
<dbReference type="InterPro" id="IPR002563">
    <property type="entry name" value="Flavin_Rdtase-like_dom"/>
</dbReference>
<comment type="caution">
    <text evidence="3">The sequence shown here is derived from an EMBL/GenBank/DDBJ whole genome shotgun (WGS) entry which is preliminary data.</text>
</comment>
<evidence type="ECO:0000313" key="3">
    <source>
        <dbReference type="EMBL" id="MEK9502780.1"/>
    </source>
</evidence>
<dbReference type="PANTHER" id="PTHR30466">
    <property type="entry name" value="FLAVIN REDUCTASE"/>
    <property type="match status" value="1"/>
</dbReference>
<dbReference type="EMBL" id="JBBHLI010000015">
    <property type="protein sequence ID" value="MEK9502780.1"/>
    <property type="molecule type" value="Genomic_DNA"/>
</dbReference>
<proteinExistence type="predicted"/>
<dbReference type="Gene3D" id="2.30.110.10">
    <property type="entry name" value="Electron Transport, Fmn-binding Protein, Chain A"/>
    <property type="match status" value="1"/>
</dbReference>